<dbReference type="EMBL" id="GEMB01001299">
    <property type="protein sequence ID" value="JAS01857.1"/>
    <property type="molecule type" value="Transcribed_RNA"/>
</dbReference>
<reference evidence="1" key="2">
    <citation type="journal article" date="2017" name="J. Med. Entomol.">
        <title>Transcriptome Analysis of the Triatoma infestans (Hemiptera: Reduviidae) Integument.</title>
        <authorList>
            <person name="Calderon-Fernandez G.M."/>
            <person name="Moriconi D.E."/>
            <person name="Dulbecco A.B."/>
            <person name="Juarez M.P."/>
        </authorList>
    </citation>
    <scope>NUCLEOTIDE SEQUENCE</scope>
    <source>
        <strain evidence="1">Int1</strain>
        <tissue evidence="1">Integument</tissue>
    </source>
</reference>
<accession>A0A171AAT6</accession>
<proteinExistence type="predicted"/>
<organism evidence="1">
    <name type="scientific">Triatoma infestans</name>
    <name type="common">Assassin bug</name>
    <dbReference type="NCBI Taxonomy" id="30076"/>
    <lineage>
        <taxon>Eukaryota</taxon>
        <taxon>Metazoa</taxon>
        <taxon>Ecdysozoa</taxon>
        <taxon>Arthropoda</taxon>
        <taxon>Hexapoda</taxon>
        <taxon>Insecta</taxon>
        <taxon>Pterygota</taxon>
        <taxon>Neoptera</taxon>
        <taxon>Paraneoptera</taxon>
        <taxon>Hemiptera</taxon>
        <taxon>Heteroptera</taxon>
        <taxon>Panheteroptera</taxon>
        <taxon>Cimicomorpha</taxon>
        <taxon>Reduviidae</taxon>
        <taxon>Triatominae</taxon>
        <taxon>Triatoma</taxon>
    </lineage>
</organism>
<name>A0A171AAT6_TRIIF</name>
<evidence type="ECO:0000313" key="1">
    <source>
        <dbReference type="EMBL" id="JAS01857.1"/>
    </source>
</evidence>
<reference evidence="1" key="1">
    <citation type="submission" date="2016-04" db="EMBL/GenBank/DDBJ databases">
        <authorList>
            <person name="Calderon-Fernandez G.M.Sr."/>
        </authorList>
    </citation>
    <scope>NUCLEOTIDE SEQUENCE</scope>
    <source>
        <strain evidence="1">Int1</strain>
        <tissue evidence="1">Integument</tissue>
    </source>
</reference>
<protein>
    <submittedName>
        <fullName evidence="1">Enkurin isoform x2</fullName>
    </submittedName>
</protein>
<sequence>MEEKRLDLWKNQCAV</sequence>